<sequence>METIHRIMADLAKAYHWQPSEMRQMSIDDLLSFHALI</sequence>
<dbReference type="EMBL" id="CP000109">
    <property type="protein sequence ID" value="ABG89270.1"/>
    <property type="molecule type" value="Genomic_DNA"/>
</dbReference>
<dbReference type="AlphaFoldDB" id="Q0TV68"/>
<organism evidence="1">
    <name type="scientific">Hydrogenovibrio crunogenus (strain DSM 25203 / XCL-2)</name>
    <name type="common">Thiomicrospira crunogena</name>
    <dbReference type="NCBI Taxonomy" id="317025"/>
    <lineage>
        <taxon>Bacteria</taxon>
        <taxon>Pseudomonadati</taxon>
        <taxon>Pseudomonadota</taxon>
        <taxon>Gammaproteobacteria</taxon>
        <taxon>Thiotrichales</taxon>
        <taxon>Piscirickettsiaceae</taxon>
        <taxon>Hydrogenovibrio</taxon>
    </lineage>
</organism>
<protein>
    <submittedName>
        <fullName evidence="1">Phage P2 GpE family protein</fullName>
    </submittedName>
</protein>
<reference evidence="1" key="1">
    <citation type="submission" date="2006-07" db="EMBL/GenBank/DDBJ databases">
        <title>Complete sequence of Thiomicrospira crunogena XCL-2.</title>
        <authorList>
            <consortium name="US DOE Joint Genome Institute"/>
            <person name="Copeland A."/>
            <person name="Lucas S."/>
            <person name="Lapidus A."/>
            <person name="Barry K."/>
            <person name="Detter J.C."/>
            <person name="Glavina del Rio T."/>
            <person name="Hammon N."/>
            <person name="Israni S."/>
            <person name="Dalin E."/>
            <person name="Tice H."/>
            <person name="Pitluck S."/>
            <person name="Chain P."/>
            <person name="Malfatti S."/>
            <person name="Shin M."/>
            <person name="Vergez L."/>
            <person name="Schmutz J."/>
            <person name="Larimer F."/>
            <person name="Land M."/>
            <person name="Hauser L."/>
            <person name="Kyrpides N."/>
            <person name="Lykidis A."/>
            <person name="Scott K.M."/>
            <person name="Sievert S."/>
            <person name="Kerfeld C."/>
            <person name="Freyermuth S."/>
            <person name="Dobrinski K."/>
            <person name="Boller A."/>
            <person name="Fitzpatrick K."/>
            <person name="Thoma P."/>
            <person name="Moore J."/>
            <person name="Richardson P."/>
        </authorList>
    </citation>
    <scope>NUCLEOTIDE SEQUENCE</scope>
    <source>
        <strain evidence="1">XCL-2</strain>
    </source>
</reference>
<dbReference type="STRING" id="317025.Tcr_2202"/>
<evidence type="ECO:0000313" key="1">
    <source>
        <dbReference type="EMBL" id="ABG89270.1"/>
    </source>
</evidence>
<name>Q0TV68_HYDCU</name>
<dbReference type="InterPro" id="IPR009493">
    <property type="entry name" value="P2_GpE"/>
</dbReference>
<dbReference type="HOGENOM" id="CLU_3349831_0_0_6"/>
<proteinExistence type="predicted"/>
<dbReference type="KEGG" id="tcx:Tcr_2202"/>
<gene>
    <name evidence="1" type="ordered locus">Tcr_2202</name>
</gene>
<dbReference type="Pfam" id="PF06528">
    <property type="entry name" value="Phage_P2_GpE"/>
    <property type="match status" value="1"/>
</dbReference>
<accession>Q0TV68</accession>